<dbReference type="GO" id="GO:0005886">
    <property type="term" value="C:plasma membrane"/>
    <property type="evidence" value="ECO:0007669"/>
    <property type="project" value="TreeGrafter"/>
</dbReference>
<dbReference type="Pfam" id="PF01578">
    <property type="entry name" value="Cytochrom_C_asm"/>
    <property type="match status" value="1"/>
</dbReference>
<dbReference type="InterPro" id="IPR002541">
    <property type="entry name" value="Cyt_c_assembly"/>
</dbReference>
<gene>
    <name evidence="3" type="primary">ypjD</name>
    <name evidence="3" type="ORF">A1019T_01575</name>
</gene>
<accession>A0A1R4EGJ8</accession>
<dbReference type="STRING" id="1945520.A1019T_01575"/>
<feature type="transmembrane region" description="Helical" evidence="1">
    <location>
        <begin position="125"/>
        <end position="146"/>
    </location>
</feature>
<sequence length="263" mass="29430">MLLAYVIALIIYTLVSCHLAWALLRLKPIAKGFTLGMLLVALVAHAIVLYPNIFTLHGLNFNVFNTASLISFYFVLFYVMFCFYRPVLSLGIFAAPTAIIGLSLGYFGVAPYAPLTDVSKGLEAHIILSIAAYCVLLMAAVQALILRIQIRELKHKTKHRVWVNKLPSLQSMESLLFDMILVGFSLLTLALAIGFVYVNDLMAQHIAHKTVFSVISWLLFGWLLFGHWKFGWRGRRAANMAILAFMLLAIGFIGSKFVLEMLL</sequence>
<dbReference type="InterPro" id="IPR052372">
    <property type="entry name" value="YpjD/HemX"/>
</dbReference>
<keyword evidence="1" id="KW-1133">Transmembrane helix</keyword>
<keyword evidence="1" id="KW-0472">Membrane</keyword>
<evidence type="ECO:0000256" key="1">
    <source>
        <dbReference type="SAM" id="Phobius"/>
    </source>
</evidence>
<feature type="transmembrane region" description="Helical" evidence="1">
    <location>
        <begin position="6"/>
        <end position="26"/>
    </location>
</feature>
<evidence type="ECO:0000313" key="4">
    <source>
        <dbReference type="Proteomes" id="UP000188169"/>
    </source>
</evidence>
<dbReference type="OrthoDB" id="9780793at2"/>
<dbReference type="GO" id="GO:0020037">
    <property type="term" value="F:heme binding"/>
    <property type="evidence" value="ECO:0007669"/>
    <property type="project" value="InterPro"/>
</dbReference>
<dbReference type="AlphaFoldDB" id="A0A1R4EGJ8"/>
<dbReference type="RefSeq" id="WP_077448989.1">
    <property type="nucleotide sequence ID" value="NZ_FUGD01000089.1"/>
</dbReference>
<feature type="transmembrane region" description="Helical" evidence="1">
    <location>
        <begin position="63"/>
        <end position="83"/>
    </location>
</feature>
<keyword evidence="4" id="KW-1185">Reference proteome</keyword>
<dbReference type="EMBL" id="FUGD01000089">
    <property type="protein sequence ID" value="SJM37598.1"/>
    <property type="molecule type" value="Genomic_DNA"/>
</dbReference>
<feature type="domain" description="Cytochrome c assembly protein" evidence="2">
    <location>
        <begin position="40"/>
        <end position="262"/>
    </location>
</feature>
<feature type="transmembrane region" description="Helical" evidence="1">
    <location>
        <begin position="90"/>
        <end position="113"/>
    </location>
</feature>
<dbReference type="GO" id="GO:0017004">
    <property type="term" value="P:cytochrome complex assembly"/>
    <property type="evidence" value="ECO:0007669"/>
    <property type="project" value="InterPro"/>
</dbReference>
<feature type="transmembrane region" description="Helical" evidence="1">
    <location>
        <begin position="33"/>
        <end position="51"/>
    </location>
</feature>
<protein>
    <submittedName>
        <fullName evidence="3">Inner membrane protein YpjD</fullName>
    </submittedName>
</protein>
<feature type="transmembrane region" description="Helical" evidence="1">
    <location>
        <begin position="240"/>
        <end position="259"/>
    </location>
</feature>
<feature type="transmembrane region" description="Helical" evidence="1">
    <location>
        <begin position="210"/>
        <end position="228"/>
    </location>
</feature>
<evidence type="ECO:0000259" key="2">
    <source>
        <dbReference type="Pfam" id="PF01578"/>
    </source>
</evidence>
<proteinExistence type="predicted"/>
<feature type="transmembrane region" description="Helical" evidence="1">
    <location>
        <begin position="175"/>
        <end position="198"/>
    </location>
</feature>
<keyword evidence="1" id="KW-0812">Transmembrane</keyword>
<dbReference type="PANTHER" id="PTHR38034:SF1">
    <property type="entry name" value="INNER MEMBRANE PROTEIN YPJD"/>
    <property type="match status" value="1"/>
</dbReference>
<dbReference type="PANTHER" id="PTHR38034">
    <property type="entry name" value="INNER MEMBRANE PROTEIN YPJD"/>
    <property type="match status" value="1"/>
</dbReference>
<dbReference type="Proteomes" id="UP000188169">
    <property type="component" value="Unassembled WGS sequence"/>
</dbReference>
<reference evidence="4" key="1">
    <citation type="submission" date="2017-02" db="EMBL/GenBank/DDBJ databases">
        <authorList>
            <person name="Mornico D."/>
        </authorList>
    </citation>
    <scope>NUCLEOTIDE SEQUENCE [LARGE SCALE GENOMIC DNA]</scope>
</reference>
<name>A0A1R4EGJ8_9GAMM</name>
<evidence type="ECO:0000313" key="3">
    <source>
        <dbReference type="EMBL" id="SJM37598.1"/>
    </source>
</evidence>
<organism evidence="3 4">
    <name type="scientific">Psychrobacter pasteurii</name>
    <dbReference type="NCBI Taxonomy" id="1945520"/>
    <lineage>
        <taxon>Bacteria</taxon>
        <taxon>Pseudomonadati</taxon>
        <taxon>Pseudomonadota</taxon>
        <taxon>Gammaproteobacteria</taxon>
        <taxon>Moraxellales</taxon>
        <taxon>Moraxellaceae</taxon>
        <taxon>Psychrobacter</taxon>
    </lineage>
</organism>